<gene>
    <name evidence="1" type="ORF">K3G42_031059</name>
</gene>
<proteinExistence type="predicted"/>
<keyword evidence="2" id="KW-1185">Reference proteome</keyword>
<sequence>MLSRPFNINLTSSVTSYKAGSSITVRCHADGKPFPEFTWVLPSVDNVEFSDYNRTVTIHSAQSPNNGTYQCRAQNTYGKTSAHIDILYEGKSRNWVTTVVVVVVLVLVASVFGICYLCRK</sequence>
<name>A0ACB8ELK9_9SAUR</name>
<reference evidence="1" key="1">
    <citation type="submission" date="2021-08" db="EMBL/GenBank/DDBJ databases">
        <title>The first chromosome-level gecko genome reveals the dynamic sex chromosomes of Neotropical dwarf geckos (Sphaerodactylidae: Sphaerodactylus).</title>
        <authorList>
            <person name="Pinto B.J."/>
            <person name="Keating S.E."/>
            <person name="Gamble T."/>
        </authorList>
    </citation>
    <scope>NUCLEOTIDE SEQUENCE</scope>
    <source>
        <strain evidence="1">TG3544</strain>
    </source>
</reference>
<organism evidence="1 2">
    <name type="scientific">Sphaerodactylus townsendi</name>
    <dbReference type="NCBI Taxonomy" id="933632"/>
    <lineage>
        <taxon>Eukaryota</taxon>
        <taxon>Metazoa</taxon>
        <taxon>Chordata</taxon>
        <taxon>Craniata</taxon>
        <taxon>Vertebrata</taxon>
        <taxon>Euteleostomi</taxon>
        <taxon>Lepidosauria</taxon>
        <taxon>Squamata</taxon>
        <taxon>Bifurcata</taxon>
        <taxon>Gekkota</taxon>
        <taxon>Sphaerodactylidae</taxon>
        <taxon>Sphaerodactylus</taxon>
    </lineage>
</organism>
<protein>
    <submittedName>
        <fullName evidence="1">Uncharacterized protein</fullName>
    </submittedName>
</protein>
<dbReference type="Proteomes" id="UP000827872">
    <property type="component" value="Linkage Group LG03"/>
</dbReference>
<evidence type="ECO:0000313" key="2">
    <source>
        <dbReference type="Proteomes" id="UP000827872"/>
    </source>
</evidence>
<accession>A0ACB8ELK9</accession>
<comment type="caution">
    <text evidence="1">The sequence shown here is derived from an EMBL/GenBank/DDBJ whole genome shotgun (WGS) entry which is preliminary data.</text>
</comment>
<evidence type="ECO:0000313" key="1">
    <source>
        <dbReference type="EMBL" id="KAH7993454.1"/>
    </source>
</evidence>
<dbReference type="EMBL" id="CM037616">
    <property type="protein sequence ID" value="KAH7993454.1"/>
    <property type="molecule type" value="Genomic_DNA"/>
</dbReference>